<sequence length="859" mass="92913">MEPMPQLGDSANLLLGLAPGWHGGSGAVLPYAAAPNKALCGIDTPASLPTGNWGGLQLSFHPSIASLIDALFDYRLRPLRAMSGQLDLRASNLMLGAGQRAQAIDTLASLLALAPAQLAAGRLVLLQMTRIDAELRHPLDEGGIGRPIHVEHYWTREGRHAIGRLRVARQPIVNDDVEHALIGRHEAGRYFDYLYDYGSHFISCLRMGDKYFQVLACQPQRYDLLQKLWLPLIGQGDAGPALQGLVNYLGGDWITATGRVASASNHVFDGDAWHVPNLPTGHSLLAPLLRQAEALPAGWSVPIGIEFSPHSPYMERQRAIAWQQVYQGAMLQRFGDGASWSNGIAKLASPSRIHSEHASAQGGDISELVGIHPSHDTFHGDLFASRLPVHGEMSWTVQAGASLLALTMDAQAADGCVPRMRLRGSVSSECQVFTGKLRGALLIELADGRLEALFAGLRFAAGTQGRPTVSAELSRPDSATLIRLRLPLLVLLTDAEARWTRASADRDPAEAHAIRGEIAWLLRAVLESGVMHADATQHAFWIAFCKRAALLAHCGPGQAVAPASTANMEWMQAANVLLFRLRLDQPSGLPASELASIDQALLRLLEQARPDAAAPDKATIDKLDACLQQLEQVRHQIALASQALLQRAEPIEDAEAARLLTQLIPSREDSVRPPLTPTSHGDEGLAQVTTLLGRAERDYQLGRLLSELAHDAVGVAIDAPLALLEGADPAGLTQTQWRELPAEAWRVLEAAMQVDTKAVEALRVGLKAYGAQGSVLVMLIASLTRQWHAYHRARWSHDFGEPTSLLQRIQLSASRLDSLLADMIFNQAPAAMDATIDTMTWRCANQDTRAGPDLPPPGL</sequence>
<name>A0ABQ5X7X7_9GAMM</name>
<organism evidence="1 2">
    <name type="scientific">Dyella flagellata</name>
    <dbReference type="NCBI Taxonomy" id="1867833"/>
    <lineage>
        <taxon>Bacteria</taxon>
        <taxon>Pseudomonadati</taxon>
        <taxon>Pseudomonadota</taxon>
        <taxon>Gammaproteobacteria</taxon>
        <taxon>Lysobacterales</taxon>
        <taxon>Rhodanobacteraceae</taxon>
        <taxon>Dyella</taxon>
    </lineage>
</organism>
<proteinExistence type="predicted"/>
<protein>
    <submittedName>
        <fullName evidence="1">Uncharacterized protein</fullName>
    </submittedName>
</protein>
<gene>
    <name evidence="1" type="ORF">GCM10007898_13100</name>
</gene>
<accession>A0ABQ5X7X7</accession>
<reference evidence="2" key="1">
    <citation type="journal article" date="2019" name="Int. J. Syst. Evol. Microbiol.">
        <title>The Global Catalogue of Microorganisms (GCM) 10K type strain sequencing project: providing services to taxonomists for standard genome sequencing and annotation.</title>
        <authorList>
            <consortium name="The Broad Institute Genomics Platform"/>
            <consortium name="The Broad Institute Genome Sequencing Center for Infectious Disease"/>
            <person name="Wu L."/>
            <person name="Ma J."/>
        </authorList>
    </citation>
    <scope>NUCLEOTIDE SEQUENCE [LARGE SCALE GENOMIC DNA]</scope>
    <source>
        <strain evidence="2">NBRC 111981</strain>
    </source>
</reference>
<evidence type="ECO:0000313" key="1">
    <source>
        <dbReference type="EMBL" id="GLQ87742.1"/>
    </source>
</evidence>
<evidence type="ECO:0000313" key="2">
    <source>
        <dbReference type="Proteomes" id="UP001156627"/>
    </source>
</evidence>
<comment type="caution">
    <text evidence="1">The sequence shown here is derived from an EMBL/GenBank/DDBJ whole genome shotgun (WGS) entry which is preliminary data.</text>
</comment>
<keyword evidence="2" id="KW-1185">Reference proteome</keyword>
<dbReference type="EMBL" id="BSOA01000012">
    <property type="protein sequence ID" value="GLQ87742.1"/>
    <property type="molecule type" value="Genomic_DNA"/>
</dbReference>
<dbReference type="Proteomes" id="UP001156627">
    <property type="component" value="Unassembled WGS sequence"/>
</dbReference>